<dbReference type="Pfam" id="PF07942">
    <property type="entry name" value="CARME"/>
    <property type="match status" value="1"/>
</dbReference>
<keyword evidence="4" id="KW-0808">Transferase</keyword>
<evidence type="ECO:0000256" key="6">
    <source>
        <dbReference type="SAM" id="Phobius"/>
    </source>
</evidence>
<keyword evidence="8" id="KW-1185">Reference proteome</keyword>
<keyword evidence="5" id="KW-0949">S-adenosyl-L-methionine</keyword>
<dbReference type="Proteomes" id="UP000095751">
    <property type="component" value="Unassembled WGS sequence"/>
</dbReference>
<keyword evidence="6" id="KW-0812">Transmembrane</keyword>
<dbReference type="InterPro" id="IPR012901">
    <property type="entry name" value="CARME"/>
</dbReference>
<dbReference type="GO" id="GO:0032259">
    <property type="term" value="P:methylation"/>
    <property type="evidence" value="ECO:0007669"/>
    <property type="project" value="UniProtKB-KW"/>
</dbReference>
<dbReference type="KEGG" id="fcy:FRACYDRAFT_260947"/>
<organism evidence="7 8">
    <name type="scientific">Fragilariopsis cylindrus CCMP1102</name>
    <dbReference type="NCBI Taxonomy" id="635003"/>
    <lineage>
        <taxon>Eukaryota</taxon>
        <taxon>Sar</taxon>
        <taxon>Stramenopiles</taxon>
        <taxon>Ochrophyta</taxon>
        <taxon>Bacillariophyta</taxon>
        <taxon>Bacillariophyceae</taxon>
        <taxon>Bacillariophycidae</taxon>
        <taxon>Bacillariales</taxon>
        <taxon>Bacillariaceae</taxon>
        <taxon>Fragilariopsis</taxon>
    </lineage>
</organism>
<dbReference type="AlphaFoldDB" id="A0A1E7FHI5"/>
<keyword evidence="3" id="KW-0489">Methyltransferase</keyword>
<feature type="transmembrane region" description="Helical" evidence="6">
    <location>
        <begin position="29"/>
        <end position="49"/>
    </location>
</feature>
<dbReference type="Gene3D" id="3.40.50.150">
    <property type="entry name" value="Vaccinia Virus protein VP39"/>
    <property type="match status" value="1"/>
</dbReference>
<dbReference type="GO" id="GO:0030735">
    <property type="term" value="F:carnosine N-methyltransferase activity"/>
    <property type="evidence" value="ECO:0007669"/>
    <property type="project" value="UniProtKB-EC"/>
</dbReference>
<gene>
    <name evidence="7" type="ORF">FRACYDRAFT_260947</name>
</gene>
<dbReference type="OrthoDB" id="978at2759"/>
<dbReference type="InParanoid" id="A0A1E7FHI5"/>
<dbReference type="SUPFAM" id="SSF53335">
    <property type="entry name" value="S-adenosyl-L-methionine-dependent methyltransferases"/>
    <property type="match status" value="1"/>
</dbReference>
<evidence type="ECO:0000313" key="7">
    <source>
        <dbReference type="EMBL" id="OEU17639.1"/>
    </source>
</evidence>
<protein>
    <recommendedName>
        <fullName evidence="2">carnosine N-methyltransferase</fullName>
        <ecNumber evidence="2">2.1.1.22</ecNumber>
    </recommendedName>
</protein>
<reference evidence="7 8" key="1">
    <citation type="submission" date="2016-09" db="EMBL/GenBank/DDBJ databases">
        <title>Extensive genetic diversity and differential bi-allelic expression allows diatom success in the polar Southern Ocean.</title>
        <authorList>
            <consortium name="DOE Joint Genome Institute"/>
            <person name="Mock T."/>
            <person name="Otillar R.P."/>
            <person name="Strauss J."/>
            <person name="Dupont C."/>
            <person name="Frickenhaus S."/>
            <person name="Maumus F."/>
            <person name="Mcmullan M."/>
            <person name="Sanges R."/>
            <person name="Schmutz J."/>
            <person name="Toseland A."/>
            <person name="Valas R."/>
            <person name="Veluchamy A."/>
            <person name="Ward B.J."/>
            <person name="Allen A."/>
            <person name="Barry K."/>
            <person name="Falciatore A."/>
            <person name="Ferrante M."/>
            <person name="Fortunato A.E."/>
            <person name="Gloeckner G."/>
            <person name="Gruber A."/>
            <person name="Hipkin R."/>
            <person name="Janech M."/>
            <person name="Kroth P."/>
            <person name="Leese F."/>
            <person name="Lindquist E."/>
            <person name="Lyon B.R."/>
            <person name="Martin J."/>
            <person name="Mayer C."/>
            <person name="Parker M."/>
            <person name="Quesneville H."/>
            <person name="Raymond J."/>
            <person name="Uhlig C."/>
            <person name="Valentin K.U."/>
            <person name="Worden A.Z."/>
            <person name="Armbrust E.V."/>
            <person name="Bowler C."/>
            <person name="Green B."/>
            <person name="Moulton V."/>
            <person name="Van Oosterhout C."/>
            <person name="Grigoriev I."/>
        </authorList>
    </citation>
    <scope>NUCLEOTIDE SEQUENCE [LARGE SCALE GENOMIC DNA]</scope>
    <source>
        <strain evidence="7 8">CCMP1102</strain>
    </source>
</reference>
<accession>A0A1E7FHI5</accession>
<name>A0A1E7FHI5_9STRA</name>
<proteinExistence type="inferred from homology"/>
<evidence type="ECO:0000256" key="4">
    <source>
        <dbReference type="ARBA" id="ARBA00022679"/>
    </source>
</evidence>
<comment type="similarity">
    <text evidence="1">Belongs to the carnosine N-methyltransferase family.</text>
</comment>
<dbReference type="EMBL" id="KV784357">
    <property type="protein sequence ID" value="OEU17639.1"/>
    <property type="molecule type" value="Genomic_DNA"/>
</dbReference>
<evidence type="ECO:0000256" key="3">
    <source>
        <dbReference type="ARBA" id="ARBA00022603"/>
    </source>
</evidence>
<dbReference type="SMART" id="SM01296">
    <property type="entry name" value="N2227"/>
    <property type="match status" value="1"/>
</dbReference>
<dbReference type="PANTHER" id="PTHR12303">
    <property type="entry name" value="CARNOSINE N-METHYLTRANSFERASE"/>
    <property type="match status" value="1"/>
</dbReference>
<evidence type="ECO:0000313" key="8">
    <source>
        <dbReference type="Proteomes" id="UP000095751"/>
    </source>
</evidence>
<keyword evidence="6" id="KW-0472">Membrane</keyword>
<dbReference type="EC" id="2.1.1.22" evidence="2"/>
<dbReference type="InterPro" id="IPR029063">
    <property type="entry name" value="SAM-dependent_MTases_sf"/>
</dbReference>
<evidence type="ECO:0000256" key="5">
    <source>
        <dbReference type="ARBA" id="ARBA00022691"/>
    </source>
</evidence>
<sequence length="501" mass="56410">MAVDTLHTARGGNAGEDLSSTRIFGCDKVVFGTFIVSVVALLLPTLLLFRSKVYPFSHRRPTTTTTTSSSSFTPTSSESHLVVPFIFLRDSTNSSSQKPLEHTLRSAFMGYQRECSNAMTGLSKMLEMALVSESDRNFHNSIGSNKKNNNAKHQKLLLSTKIERRIQQTAACIEHDEDILKQLLGNFSYVLALPDKPYNNEIVEPQEDDVNDIKRNNDVIQEGRSTLFHLSDPRVKVMNESDSYNSATQIWAHLVRDWTTEGQKIRHVIYDWCYDQMEIYSSKSGSSVLVLGAGMGRLAYDLSQRGYHVEANELSPSMAAAASSILRNETKGILHPYVLDAMSNEVDSKRRFGSVSFPDTSINGIFDVRGSLSYTVGSFVGENDDYYQRQRAGHFDAVVTCFFIDTATNIYEYLDTIKKLLKPETGVWINVGPVQWHNNAVLRPSVDELRDLIESYGWSIRVWSIDNTAIPYRDESDAHVAARTTSYEGYRPLRFVAIRSK</sequence>
<dbReference type="PANTHER" id="PTHR12303:SF6">
    <property type="entry name" value="CARNOSINE N-METHYLTRANSFERASE"/>
    <property type="match status" value="1"/>
</dbReference>
<evidence type="ECO:0000256" key="1">
    <source>
        <dbReference type="ARBA" id="ARBA00010086"/>
    </source>
</evidence>
<evidence type="ECO:0000256" key="2">
    <source>
        <dbReference type="ARBA" id="ARBA00012003"/>
    </source>
</evidence>
<keyword evidence="6" id="KW-1133">Transmembrane helix</keyword>